<organism evidence="3 4">
    <name type="scientific">Aegilops tauschii subsp. strangulata</name>
    <name type="common">Goatgrass</name>
    <dbReference type="NCBI Taxonomy" id="200361"/>
    <lineage>
        <taxon>Eukaryota</taxon>
        <taxon>Viridiplantae</taxon>
        <taxon>Streptophyta</taxon>
        <taxon>Embryophyta</taxon>
        <taxon>Tracheophyta</taxon>
        <taxon>Spermatophyta</taxon>
        <taxon>Magnoliopsida</taxon>
        <taxon>Liliopsida</taxon>
        <taxon>Poales</taxon>
        <taxon>Poaceae</taxon>
        <taxon>BOP clade</taxon>
        <taxon>Pooideae</taxon>
        <taxon>Triticodae</taxon>
        <taxon>Triticeae</taxon>
        <taxon>Triticinae</taxon>
        <taxon>Aegilops</taxon>
    </lineage>
</organism>
<keyword evidence="4" id="KW-1185">Reference proteome</keyword>
<dbReference type="EnsemblPlants" id="AET2Gv21288400.1">
    <property type="protein sequence ID" value="AET2Gv21288400.1"/>
    <property type="gene ID" value="AET2Gv21288400"/>
</dbReference>
<feature type="signal peptide" evidence="1">
    <location>
        <begin position="1"/>
        <end position="26"/>
    </location>
</feature>
<evidence type="ECO:0000313" key="4">
    <source>
        <dbReference type="Proteomes" id="UP000015105"/>
    </source>
</evidence>
<reference evidence="4" key="2">
    <citation type="journal article" date="2017" name="Nat. Plants">
        <title>The Aegilops tauschii genome reveals multiple impacts of transposons.</title>
        <authorList>
            <person name="Zhao G."/>
            <person name="Zou C."/>
            <person name="Li K."/>
            <person name="Wang K."/>
            <person name="Li T."/>
            <person name="Gao L."/>
            <person name="Zhang X."/>
            <person name="Wang H."/>
            <person name="Yang Z."/>
            <person name="Liu X."/>
            <person name="Jiang W."/>
            <person name="Mao L."/>
            <person name="Kong X."/>
            <person name="Jiao Y."/>
            <person name="Jia J."/>
        </authorList>
    </citation>
    <scope>NUCLEOTIDE SEQUENCE [LARGE SCALE GENOMIC DNA]</scope>
    <source>
        <strain evidence="4">cv. AL8/78</strain>
    </source>
</reference>
<reference evidence="3" key="4">
    <citation type="submission" date="2019-03" db="UniProtKB">
        <authorList>
            <consortium name="EnsemblPlants"/>
        </authorList>
    </citation>
    <scope>IDENTIFICATION</scope>
</reference>
<dbReference type="Gramene" id="AET2Gv21288400.1">
    <property type="protein sequence ID" value="AET2Gv21288400.1"/>
    <property type="gene ID" value="AET2Gv21288400"/>
</dbReference>
<reference evidence="3" key="3">
    <citation type="journal article" date="2017" name="Nature">
        <title>Genome sequence of the progenitor of the wheat D genome Aegilops tauschii.</title>
        <authorList>
            <person name="Luo M.C."/>
            <person name="Gu Y.Q."/>
            <person name="Puiu D."/>
            <person name="Wang H."/>
            <person name="Twardziok S.O."/>
            <person name="Deal K.R."/>
            <person name="Huo N."/>
            <person name="Zhu T."/>
            <person name="Wang L."/>
            <person name="Wang Y."/>
            <person name="McGuire P.E."/>
            <person name="Liu S."/>
            <person name="Long H."/>
            <person name="Ramasamy R.K."/>
            <person name="Rodriguez J.C."/>
            <person name="Van S.L."/>
            <person name="Yuan L."/>
            <person name="Wang Z."/>
            <person name="Xia Z."/>
            <person name="Xiao L."/>
            <person name="Anderson O.D."/>
            <person name="Ouyang S."/>
            <person name="Liang Y."/>
            <person name="Zimin A.V."/>
            <person name="Pertea G."/>
            <person name="Qi P."/>
            <person name="Bennetzen J.L."/>
            <person name="Dai X."/>
            <person name="Dawson M.W."/>
            <person name="Muller H.G."/>
            <person name="Kugler K."/>
            <person name="Rivarola-Duarte L."/>
            <person name="Spannagl M."/>
            <person name="Mayer K.F.X."/>
            <person name="Lu F.H."/>
            <person name="Bevan M.W."/>
            <person name="Leroy P."/>
            <person name="Li P."/>
            <person name="You F.M."/>
            <person name="Sun Q."/>
            <person name="Liu Z."/>
            <person name="Lyons E."/>
            <person name="Wicker T."/>
            <person name="Salzberg S.L."/>
            <person name="Devos K.M."/>
            <person name="Dvorak J."/>
        </authorList>
    </citation>
    <scope>NUCLEOTIDE SEQUENCE [LARGE SCALE GENOMIC DNA]</scope>
    <source>
        <strain evidence="3">cv. AL8/78</strain>
    </source>
</reference>
<reference evidence="3" key="5">
    <citation type="journal article" date="2021" name="G3 (Bethesda)">
        <title>Aegilops tauschii genome assembly Aet v5.0 features greater sequence contiguity and improved annotation.</title>
        <authorList>
            <person name="Wang L."/>
            <person name="Zhu T."/>
            <person name="Rodriguez J.C."/>
            <person name="Deal K.R."/>
            <person name="Dubcovsky J."/>
            <person name="McGuire P.E."/>
            <person name="Lux T."/>
            <person name="Spannagl M."/>
            <person name="Mayer K.F.X."/>
            <person name="Baldrich P."/>
            <person name="Meyers B.C."/>
            <person name="Huo N."/>
            <person name="Gu Y.Q."/>
            <person name="Zhou H."/>
            <person name="Devos K.M."/>
            <person name="Bennetzen J.L."/>
            <person name="Unver T."/>
            <person name="Budak H."/>
            <person name="Gulick P.J."/>
            <person name="Galiba G."/>
            <person name="Kalapos B."/>
            <person name="Nelson D.R."/>
            <person name="Li P."/>
            <person name="You F.M."/>
            <person name="Luo M.C."/>
            <person name="Dvorak J."/>
        </authorList>
    </citation>
    <scope>NUCLEOTIDE SEQUENCE [LARGE SCALE GENOMIC DNA]</scope>
    <source>
        <strain evidence="3">cv. AL8/78</strain>
    </source>
</reference>
<evidence type="ECO:0000256" key="1">
    <source>
        <dbReference type="SAM" id="SignalP"/>
    </source>
</evidence>
<dbReference type="InterPro" id="IPR036574">
    <property type="entry name" value="Scorpion_toxin-like_sf"/>
</dbReference>
<evidence type="ECO:0000259" key="2">
    <source>
        <dbReference type="Pfam" id="PF00304"/>
    </source>
</evidence>
<keyword evidence="1" id="KW-0732">Signal</keyword>
<dbReference type="Pfam" id="PF00304">
    <property type="entry name" value="Gamma-thionin"/>
    <property type="match status" value="1"/>
</dbReference>
<sequence length="78" mass="8846">MGRVKVSTLMFLLLHIPVLLVPGSHTKICRVYSVSYTTPLCKPRQCVEACHKEGFPQGWCYILGTKYIIILCVCEKQC</sequence>
<protein>
    <recommendedName>
        <fullName evidence="2">Knottins-like domain-containing protein</fullName>
    </recommendedName>
</protein>
<dbReference type="InterPro" id="IPR003614">
    <property type="entry name" value="Knottins"/>
</dbReference>
<dbReference type="AlphaFoldDB" id="A0A453DKR8"/>
<feature type="domain" description="Knottins-like" evidence="2">
    <location>
        <begin position="27"/>
        <end position="78"/>
    </location>
</feature>
<proteinExistence type="predicted"/>
<dbReference type="Proteomes" id="UP000015105">
    <property type="component" value="Chromosome 2D"/>
</dbReference>
<feature type="chain" id="PRO_5019520266" description="Knottins-like domain-containing protein" evidence="1">
    <location>
        <begin position="27"/>
        <end position="78"/>
    </location>
</feature>
<dbReference type="Gene3D" id="3.30.30.10">
    <property type="entry name" value="Knottin, scorpion toxin-like"/>
    <property type="match status" value="1"/>
</dbReference>
<reference evidence="4" key="1">
    <citation type="journal article" date="2014" name="Science">
        <title>Ancient hybridizations among the ancestral genomes of bread wheat.</title>
        <authorList>
            <consortium name="International Wheat Genome Sequencing Consortium,"/>
            <person name="Marcussen T."/>
            <person name="Sandve S.R."/>
            <person name="Heier L."/>
            <person name="Spannagl M."/>
            <person name="Pfeifer M."/>
            <person name="Jakobsen K.S."/>
            <person name="Wulff B.B."/>
            <person name="Steuernagel B."/>
            <person name="Mayer K.F."/>
            <person name="Olsen O.A."/>
        </authorList>
    </citation>
    <scope>NUCLEOTIDE SEQUENCE [LARGE SCALE GENOMIC DNA]</scope>
    <source>
        <strain evidence="4">cv. AL8/78</strain>
    </source>
</reference>
<evidence type="ECO:0000313" key="3">
    <source>
        <dbReference type="EnsemblPlants" id="AET2Gv21288400.1"/>
    </source>
</evidence>
<name>A0A453DKR8_AEGTS</name>
<accession>A0A453DKR8</accession>